<dbReference type="InterPro" id="IPR001128">
    <property type="entry name" value="Cyt_P450"/>
</dbReference>
<name>A0ABR2X219_9FUNG</name>
<keyword evidence="2 3" id="KW-0408">Iron</keyword>
<comment type="caution">
    <text evidence="4">The sequence shown here is derived from an EMBL/GenBank/DDBJ whole genome shotgun (WGS) entry which is preliminary data.</text>
</comment>
<gene>
    <name evidence="4" type="ORF">K7432_002095</name>
</gene>
<dbReference type="Pfam" id="PF00067">
    <property type="entry name" value="p450"/>
    <property type="match status" value="1"/>
</dbReference>
<evidence type="ECO:0000313" key="5">
    <source>
        <dbReference type="Proteomes" id="UP001479436"/>
    </source>
</evidence>
<keyword evidence="5" id="KW-1185">Reference proteome</keyword>
<protein>
    <recommendedName>
        <fullName evidence="6">Cytochrome P450</fullName>
    </recommendedName>
</protein>
<comment type="similarity">
    <text evidence="3">Belongs to the cytochrome P450 family.</text>
</comment>
<dbReference type="InterPro" id="IPR036396">
    <property type="entry name" value="Cyt_P450_sf"/>
</dbReference>
<evidence type="ECO:0008006" key="6">
    <source>
        <dbReference type="Google" id="ProtNLM"/>
    </source>
</evidence>
<dbReference type="PANTHER" id="PTHR24301:SF2">
    <property type="entry name" value="THROMBOXANE-A SYNTHASE"/>
    <property type="match status" value="1"/>
</dbReference>
<dbReference type="PANTHER" id="PTHR24301">
    <property type="entry name" value="THROMBOXANE-A SYNTHASE"/>
    <property type="match status" value="1"/>
</dbReference>
<keyword evidence="3" id="KW-0560">Oxidoreductase</keyword>
<reference evidence="4 5" key="1">
    <citation type="submission" date="2023-04" db="EMBL/GenBank/DDBJ databases">
        <title>Genome of Basidiobolus ranarum AG-B5.</title>
        <authorList>
            <person name="Stajich J.E."/>
            <person name="Carter-House D."/>
            <person name="Gryganskyi A."/>
        </authorList>
    </citation>
    <scope>NUCLEOTIDE SEQUENCE [LARGE SCALE GENOMIC DNA]</scope>
    <source>
        <strain evidence="4 5">AG-B5</strain>
    </source>
</reference>
<dbReference type="PRINTS" id="PR00385">
    <property type="entry name" value="P450"/>
</dbReference>
<evidence type="ECO:0000256" key="1">
    <source>
        <dbReference type="ARBA" id="ARBA00022723"/>
    </source>
</evidence>
<evidence type="ECO:0000256" key="2">
    <source>
        <dbReference type="ARBA" id="ARBA00023004"/>
    </source>
</evidence>
<sequence>MLLVISIICAFTLLVWVKHFKKSPYSQLPGPKEHPLFGNVLQIRLDHILKDFETWAWEHGPIFRLNLLSRQALVVSDTQMINDILKARPEGFSRGENFANQFKEFDVHAVFTLEDTEWKHARYWVAMAFTPAKVRQYTKCIWHNSKKLMEKLTDLSATQKALLQERSLTPSLPAETISHRHIYKDNDMTESIITEIQSAILSIICGLSFSWGDKDFLSPAVLDDCKVLLSRMFERALCLIPFWKIYPTERDIIAKNTSSMFRKRIQTLMDKEYKLPDQDKGETRTFLESLLRCSQDESNQSSKAGAHPLSDEQIKANLLIVVIAGYETTSSVMRAVLYELAIDVEYQERVRQEVQKAFGNVRELDIENDIEIVEQVANAPEVHVPLIMAFMQEILRIHSPASLLLLSSRKDQMIQGVHITKGTDIYLLTRVATFRSWPNSNPWKFDPAQWLSEDKEQIKAMKSVDLSFGNGPRVCPGRHLAEKELVILISLIVANFRISVIDTPPHVGSVTEKFWFIPYVTNLHIRLEPI</sequence>
<evidence type="ECO:0000313" key="4">
    <source>
        <dbReference type="EMBL" id="KAK9767813.1"/>
    </source>
</evidence>
<evidence type="ECO:0000256" key="3">
    <source>
        <dbReference type="RuleBase" id="RU000461"/>
    </source>
</evidence>
<dbReference type="Proteomes" id="UP001479436">
    <property type="component" value="Unassembled WGS sequence"/>
</dbReference>
<dbReference type="PRINTS" id="PR00463">
    <property type="entry name" value="EP450I"/>
</dbReference>
<keyword evidence="3" id="KW-0349">Heme</keyword>
<dbReference type="Gene3D" id="1.10.630.10">
    <property type="entry name" value="Cytochrome P450"/>
    <property type="match status" value="1"/>
</dbReference>
<keyword evidence="3" id="KW-0503">Monooxygenase</keyword>
<dbReference type="EMBL" id="JASJQH010000053">
    <property type="protein sequence ID" value="KAK9767813.1"/>
    <property type="molecule type" value="Genomic_DNA"/>
</dbReference>
<keyword evidence="1 3" id="KW-0479">Metal-binding</keyword>
<organism evidence="4 5">
    <name type="scientific">Basidiobolus ranarum</name>
    <dbReference type="NCBI Taxonomy" id="34480"/>
    <lineage>
        <taxon>Eukaryota</taxon>
        <taxon>Fungi</taxon>
        <taxon>Fungi incertae sedis</taxon>
        <taxon>Zoopagomycota</taxon>
        <taxon>Entomophthoromycotina</taxon>
        <taxon>Basidiobolomycetes</taxon>
        <taxon>Basidiobolales</taxon>
        <taxon>Basidiobolaceae</taxon>
        <taxon>Basidiobolus</taxon>
    </lineage>
</organism>
<dbReference type="PROSITE" id="PS00086">
    <property type="entry name" value="CYTOCHROME_P450"/>
    <property type="match status" value="1"/>
</dbReference>
<dbReference type="InterPro" id="IPR002401">
    <property type="entry name" value="Cyt_P450_E_grp-I"/>
</dbReference>
<proteinExistence type="inferred from homology"/>
<dbReference type="InterPro" id="IPR017972">
    <property type="entry name" value="Cyt_P450_CS"/>
</dbReference>
<dbReference type="SUPFAM" id="SSF48264">
    <property type="entry name" value="Cytochrome P450"/>
    <property type="match status" value="1"/>
</dbReference>
<accession>A0ABR2X219</accession>